<feature type="domain" description="Quinate/shikimate 5-dehydrogenase/glutamyl-tRNA reductase" evidence="1">
    <location>
        <begin position="139"/>
        <end position="257"/>
    </location>
</feature>
<keyword evidence="3" id="KW-1185">Reference proteome</keyword>
<proteinExistence type="predicted"/>
<keyword evidence="2" id="KW-0560">Oxidoreductase</keyword>
<dbReference type="EC" id="1.2.1.80" evidence="2"/>
<dbReference type="EMBL" id="AP018449">
    <property type="protein sequence ID" value="BBB91307.1"/>
    <property type="molecule type" value="Genomic_DNA"/>
</dbReference>
<dbReference type="AlphaFoldDB" id="A0A348AJQ9"/>
<dbReference type="Gene3D" id="3.40.50.720">
    <property type="entry name" value="NAD(P)-binding Rossmann-like Domain"/>
    <property type="match status" value="1"/>
</dbReference>
<dbReference type="Proteomes" id="UP000276437">
    <property type="component" value="Chromosome"/>
</dbReference>
<dbReference type="SUPFAM" id="SSF51735">
    <property type="entry name" value="NAD(P)-binding Rossmann-fold domains"/>
    <property type="match status" value="1"/>
</dbReference>
<reference evidence="2 3" key="1">
    <citation type="journal article" date="2018" name="Int. J. Syst. Evol. Microbiol.">
        <title>Methylomusa anaerophila gen. nov., sp. nov., an anaerobic methanol-utilizing bacterium isolated from a microbial fuel cell.</title>
        <authorList>
            <person name="Amano N."/>
            <person name="Yamamuro A."/>
            <person name="Miyahara M."/>
            <person name="Kouzuma A."/>
            <person name="Abe T."/>
            <person name="Watanabe K."/>
        </authorList>
    </citation>
    <scope>NUCLEOTIDE SEQUENCE [LARGE SCALE GENOMIC DNA]</scope>
    <source>
        <strain evidence="2 3">MMFC1</strain>
    </source>
</reference>
<name>A0A348AJQ9_9FIRM</name>
<organism evidence="2 3">
    <name type="scientific">Methylomusa anaerophila</name>
    <dbReference type="NCBI Taxonomy" id="1930071"/>
    <lineage>
        <taxon>Bacteria</taxon>
        <taxon>Bacillati</taxon>
        <taxon>Bacillota</taxon>
        <taxon>Negativicutes</taxon>
        <taxon>Selenomonadales</taxon>
        <taxon>Sporomusaceae</taxon>
        <taxon>Methylomusa</taxon>
    </lineage>
</organism>
<evidence type="ECO:0000313" key="3">
    <source>
        <dbReference type="Proteomes" id="UP000276437"/>
    </source>
</evidence>
<accession>A0A348AJQ9</accession>
<dbReference type="GO" id="GO:0016491">
    <property type="term" value="F:oxidoreductase activity"/>
    <property type="evidence" value="ECO:0007669"/>
    <property type="project" value="UniProtKB-KW"/>
</dbReference>
<dbReference type="InterPro" id="IPR036291">
    <property type="entry name" value="NAD(P)-bd_dom_sf"/>
</dbReference>
<gene>
    <name evidence="2" type="ORF">MAMMFC1_01979</name>
</gene>
<dbReference type="KEGG" id="mana:MAMMFC1_01979"/>
<dbReference type="RefSeq" id="WP_126308344.1">
    <property type="nucleotide sequence ID" value="NZ_AP018449.1"/>
</dbReference>
<protein>
    <submittedName>
        <fullName evidence="2">Long-chain acyl-[acyl-carrier-protein] reductase</fullName>
        <ecNumber evidence="2">1.2.1.80</ecNumber>
    </submittedName>
</protein>
<dbReference type="Pfam" id="PF01488">
    <property type="entry name" value="Shikimate_DH"/>
    <property type="match status" value="1"/>
</dbReference>
<evidence type="ECO:0000259" key="1">
    <source>
        <dbReference type="Pfam" id="PF01488"/>
    </source>
</evidence>
<dbReference type="OrthoDB" id="9808814at2"/>
<dbReference type="InterPro" id="IPR006151">
    <property type="entry name" value="Shikm_DH/Glu-tRNA_Rdtase"/>
</dbReference>
<sequence>MEKFAFIIHPLEAKDFGRKFSFAKNWPDSFVETVIKYIPPFKISNIKGIESEHNQAEGWFVGCPLTSRQMINMPEDLVLKRIIKAGKVAEKLGARIVGLGAFTSIVGDAGITIANNLNIAVTTGNSYTVATALEGTRQAAKVMGINMERANVLILGATGSIGSACAQILAREVCYLTLVSRDEAKVEKLAKQILKTTGLAVKVMANTKYAIQNADIVVAVTSATDTIIEPEDLKSGAIVCDVARPRNVSRRVAETRNDVLVIEGGIVEVPGDVNFGLNFGFPPKTAYACMAETMILALEGRYENFTLGRDLTVKQIETIEKLAQKHGFKLAGFRSFEQALTQQQLSLIKSNAVAQARQSLISPRTNGTNALEMIDKQRDYAYNR</sequence>
<evidence type="ECO:0000313" key="2">
    <source>
        <dbReference type="EMBL" id="BBB91307.1"/>
    </source>
</evidence>